<keyword evidence="4" id="KW-0238">DNA-binding</keyword>
<evidence type="ECO:0000256" key="2">
    <source>
        <dbReference type="ARBA" id="ARBA00023015"/>
    </source>
</evidence>
<dbReference type="GO" id="GO:0006352">
    <property type="term" value="P:DNA-templated transcription initiation"/>
    <property type="evidence" value="ECO:0007669"/>
    <property type="project" value="InterPro"/>
</dbReference>
<keyword evidence="3" id="KW-0731">Sigma factor</keyword>
<feature type="domain" description="RNA polymerase sigma-70" evidence="6">
    <location>
        <begin position="206"/>
        <end position="219"/>
    </location>
</feature>
<dbReference type="Pfam" id="PF04545">
    <property type="entry name" value="Sigma70_r4"/>
    <property type="match status" value="1"/>
</dbReference>
<dbReference type="Pfam" id="PF04539">
    <property type="entry name" value="Sigma70_r3"/>
    <property type="match status" value="1"/>
</dbReference>
<evidence type="ECO:0000313" key="8">
    <source>
        <dbReference type="EMBL" id="KAI5410523.1"/>
    </source>
</evidence>
<dbReference type="AlphaFoldDB" id="A0A9D4WZ06"/>
<evidence type="ECO:0000256" key="5">
    <source>
        <dbReference type="ARBA" id="ARBA00023163"/>
    </source>
</evidence>
<evidence type="ECO:0000256" key="3">
    <source>
        <dbReference type="ARBA" id="ARBA00023082"/>
    </source>
</evidence>
<dbReference type="Gene3D" id="1.10.601.10">
    <property type="entry name" value="RNA Polymerase Primary Sigma Factor"/>
    <property type="match status" value="1"/>
</dbReference>
<evidence type="ECO:0000313" key="9">
    <source>
        <dbReference type="Proteomes" id="UP001058974"/>
    </source>
</evidence>
<protein>
    <recommendedName>
        <fullName evidence="6 7">RNA polymerase sigma-70 domain-containing protein</fullName>
    </recommendedName>
</protein>
<evidence type="ECO:0000259" key="7">
    <source>
        <dbReference type="PROSITE" id="PS00716"/>
    </source>
</evidence>
<dbReference type="InterPro" id="IPR036388">
    <property type="entry name" value="WH-like_DNA-bd_sf"/>
</dbReference>
<dbReference type="Gramene" id="PSAT_LOCUS20875_t1">
    <property type="protein sequence ID" value="CAL5201671.1"/>
    <property type="gene ID" value="PSAT_LOCUS20875"/>
</dbReference>
<feature type="domain" description="RNA polymerase sigma-70" evidence="7">
    <location>
        <begin position="375"/>
        <end position="401"/>
    </location>
</feature>
<dbReference type="Pfam" id="PF04542">
    <property type="entry name" value="Sigma70_r2"/>
    <property type="match status" value="1"/>
</dbReference>
<dbReference type="Gene3D" id="1.10.10.10">
    <property type="entry name" value="Winged helix-like DNA-binding domain superfamily/Winged helix DNA-binding domain"/>
    <property type="match status" value="2"/>
</dbReference>
<dbReference type="NCBIfam" id="TIGR02937">
    <property type="entry name" value="sigma70-ECF"/>
    <property type="match status" value="1"/>
</dbReference>
<dbReference type="InterPro" id="IPR014284">
    <property type="entry name" value="RNA_pol_sigma-70_dom"/>
</dbReference>
<keyword evidence="2" id="KW-0805">Transcription regulation</keyword>
<keyword evidence="5" id="KW-0804">Transcription</keyword>
<dbReference type="InterPro" id="IPR007627">
    <property type="entry name" value="RNA_pol_sigma70_r2"/>
</dbReference>
<dbReference type="CDD" id="cd06171">
    <property type="entry name" value="Sigma70_r4"/>
    <property type="match status" value="1"/>
</dbReference>
<dbReference type="InterPro" id="IPR000943">
    <property type="entry name" value="RNA_pol_sigma70"/>
</dbReference>
<dbReference type="SUPFAM" id="SSF88946">
    <property type="entry name" value="Sigma2 domain of RNA polymerase sigma factors"/>
    <property type="match status" value="1"/>
</dbReference>
<comment type="caution">
    <text evidence="8">The sequence shown here is derived from an EMBL/GenBank/DDBJ whole genome shotgun (WGS) entry which is preliminary data.</text>
</comment>
<dbReference type="GO" id="GO:0003677">
    <property type="term" value="F:DNA binding"/>
    <property type="evidence" value="ECO:0007669"/>
    <property type="project" value="UniProtKB-KW"/>
</dbReference>
<dbReference type="GO" id="GO:0016987">
    <property type="term" value="F:sigma factor activity"/>
    <property type="evidence" value="ECO:0007669"/>
    <property type="project" value="UniProtKB-KW"/>
</dbReference>
<dbReference type="SUPFAM" id="SSF88659">
    <property type="entry name" value="Sigma3 and sigma4 domains of RNA polymerase sigma factors"/>
    <property type="match status" value="2"/>
</dbReference>
<dbReference type="InterPro" id="IPR050239">
    <property type="entry name" value="Sigma-70_RNA_pol_init_factors"/>
</dbReference>
<dbReference type="PROSITE" id="PS00716">
    <property type="entry name" value="SIGMA70_2"/>
    <property type="match status" value="1"/>
</dbReference>
<dbReference type="OrthoDB" id="206108at2759"/>
<dbReference type="PRINTS" id="PR00046">
    <property type="entry name" value="SIGMA70FCT"/>
</dbReference>
<keyword evidence="9" id="KW-1185">Reference proteome</keyword>
<dbReference type="InterPro" id="IPR007624">
    <property type="entry name" value="RNA_pol_sigma70_r3"/>
</dbReference>
<dbReference type="InterPro" id="IPR013325">
    <property type="entry name" value="RNA_pol_sigma_r2"/>
</dbReference>
<dbReference type="InterPro" id="IPR007630">
    <property type="entry name" value="RNA_pol_sigma70_r4"/>
</dbReference>
<organism evidence="8 9">
    <name type="scientific">Pisum sativum</name>
    <name type="common">Garden pea</name>
    <name type="synonym">Lathyrus oleraceus</name>
    <dbReference type="NCBI Taxonomy" id="3888"/>
    <lineage>
        <taxon>Eukaryota</taxon>
        <taxon>Viridiplantae</taxon>
        <taxon>Streptophyta</taxon>
        <taxon>Embryophyta</taxon>
        <taxon>Tracheophyta</taxon>
        <taxon>Spermatophyta</taxon>
        <taxon>Magnoliopsida</taxon>
        <taxon>eudicotyledons</taxon>
        <taxon>Gunneridae</taxon>
        <taxon>Pentapetalae</taxon>
        <taxon>rosids</taxon>
        <taxon>fabids</taxon>
        <taxon>Fabales</taxon>
        <taxon>Fabaceae</taxon>
        <taxon>Papilionoideae</taxon>
        <taxon>50 kb inversion clade</taxon>
        <taxon>NPAAA clade</taxon>
        <taxon>Hologalegina</taxon>
        <taxon>IRL clade</taxon>
        <taxon>Fabeae</taxon>
        <taxon>Lathyrus</taxon>
    </lineage>
</organism>
<dbReference type="InterPro" id="IPR013324">
    <property type="entry name" value="RNA_pol_sigma_r3/r4-like"/>
</dbReference>
<sequence>MSLTSLPAFPSLKTYHSIQPTLPSTTPSKFGASLVYSDAPVIVATTEAVALPNTAVDVDVDVDAACGIGKVWPFVETENGVVRGQNIGVDDMRRKRRRKRRKNLGCLVEEENFQNSFLRQKLVVRSVKSEFLSSKEEAELCLCLKEVARIEVSNQRMTEHEGNFSISRRFALENVRESKARLARDYRGLIASIAGGYQGKGLSMEDLMQEGTIGLFRGAEKFDPDRGCKLSTHVYWWIRQAMIKALAKKSRLIRLPGEKYGMIAKIAEAKSVLNRRLSRKPTYEEIAEVLNVNASTVKLVYERSRQPVSLDRAINDQSNLKLTEIIPGPVEMIPEKMVERELVKQGVAKLLSTLDKREEEIVRLYFGLNGETTLSFEEIGKVLKLSRERIRQIHWGALLKLQETSLLDSLKFYVV</sequence>
<accession>A0A9D4WZ06</accession>
<proteinExistence type="inferred from homology"/>
<evidence type="ECO:0000256" key="1">
    <source>
        <dbReference type="ARBA" id="ARBA00007788"/>
    </source>
</evidence>
<dbReference type="Gramene" id="Psat5g211280.1">
    <property type="protein sequence ID" value="Psat5g211280.1.cds"/>
    <property type="gene ID" value="Psat5g211280"/>
</dbReference>
<evidence type="ECO:0000256" key="4">
    <source>
        <dbReference type="ARBA" id="ARBA00023125"/>
    </source>
</evidence>
<gene>
    <name evidence="8" type="ORF">KIW84_055870</name>
</gene>
<dbReference type="GO" id="GO:0071482">
    <property type="term" value="P:cellular response to light stimulus"/>
    <property type="evidence" value="ECO:0007669"/>
    <property type="project" value="EnsemblPlants"/>
</dbReference>
<dbReference type="PANTHER" id="PTHR30603">
    <property type="entry name" value="RNA POLYMERASE SIGMA FACTOR RPO"/>
    <property type="match status" value="1"/>
</dbReference>
<name>A0A9D4WZ06_PEA</name>
<reference evidence="8 9" key="1">
    <citation type="journal article" date="2022" name="Nat. Genet.">
        <title>Improved pea reference genome and pan-genome highlight genomic features and evolutionary characteristics.</title>
        <authorList>
            <person name="Yang T."/>
            <person name="Liu R."/>
            <person name="Luo Y."/>
            <person name="Hu S."/>
            <person name="Wang D."/>
            <person name="Wang C."/>
            <person name="Pandey M.K."/>
            <person name="Ge S."/>
            <person name="Xu Q."/>
            <person name="Li N."/>
            <person name="Li G."/>
            <person name="Huang Y."/>
            <person name="Saxena R.K."/>
            <person name="Ji Y."/>
            <person name="Li M."/>
            <person name="Yan X."/>
            <person name="He Y."/>
            <person name="Liu Y."/>
            <person name="Wang X."/>
            <person name="Xiang C."/>
            <person name="Varshney R.K."/>
            <person name="Ding H."/>
            <person name="Gao S."/>
            <person name="Zong X."/>
        </authorList>
    </citation>
    <scope>NUCLEOTIDE SEQUENCE [LARGE SCALE GENOMIC DNA]</scope>
    <source>
        <strain evidence="8 9">cv. Zhongwan 6</strain>
    </source>
</reference>
<dbReference type="PROSITE" id="PS00715">
    <property type="entry name" value="SIGMA70_1"/>
    <property type="match status" value="1"/>
</dbReference>
<comment type="similarity">
    <text evidence="1">Belongs to the sigma-70 factor family.</text>
</comment>
<dbReference type="PANTHER" id="PTHR30603:SF47">
    <property type="entry name" value="RNA POLYMERASE SIGMA FACTOR SIGD, CHLOROPLASTIC"/>
    <property type="match status" value="1"/>
</dbReference>
<dbReference type="Gramene" id="Psat05G0587000-T1">
    <property type="protein sequence ID" value="KAI5410523.1"/>
    <property type="gene ID" value="KIW84_055870"/>
</dbReference>
<dbReference type="Proteomes" id="UP001058974">
    <property type="component" value="Chromosome 5"/>
</dbReference>
<evidence type="ECO:0000259" key="6">
    <source>
        <dbReference type="PROSITE" id="PS00715"/>
    </source>
</evidence>
<dbReference type="EMBL" id="JAMSHJ010000005">
    <property type="protein sequence ID" value="KAI5410523.1"/>
    <property type="molecule type" value="Genomic_DNA"/>
</dbReference>